<proteinExistence type="inferred from homology"/>
<dbReference type="SUPFAM" id="SSF63882">
    <property type="entry name" value="MoeA N-terminal region -like"/>
    <property type="match status" value="1"/>
</dbReference>
<dbReference type="EC" id="2.10.1.1" evidence="5"/>
<comment type="similarity">
    <text evidence="2 5">Belongs to the MoeA family.</text>
</comment>
<evidence type="ECO:0000256" key="1">
    <source>
        <dbReference type="ARBA" id="ARBA00002901"/>
    </source>
</evidence>
<keyword evidence="5" id="KW-0479">Metal-binding</keyword>
<keyword evidence="5" id="KW-0460">Magnesium</keyword>
<dbReference type="InterPro" id="IPR036688">
    <property type="entry name" value="MoeA_C_domain_IV_sf"/>
</dbReference>
<keyword evidence="3 5" id="KW-0500">Molybdenum</keyword>
<evidence type="ECO:0000256" key="3">
    <source>
        <dbReference type="ARBA" id="ARBA00022505"/>
    </source>
</evidence>
<dbReference type="Proteomes" id="UP000289260">
    <property type="component" value="Chromosome"/>
</dbReference>
<dbReference type="SMART" id="SM00852">
    <property type="entry name" value="MoCF_biosynth"/>
    <property type="match status" value="1"/>
</dbReference>
<dbReference type="EMBL" id="CP035806">
    <property type="protein sequence ID" value="QBE50164.1"/>
    <property type="molecule type" value="Genomic_DNA"/>
</dbReference>
<evidence type="ECO:0000313" key="8">
    <source>
        <dbReference type="EMBL" id="QBE50164.1"/>
    </source>
</evidence>
<comment type="cofactor">
    <cofactor evidence="5">
        <name>Mg(2+)</name>
        <dbReference type="ChEBI" id="CHEBI:18420"/>
    </cofactor>
</comment>
<dbReference type="Gene3D" id="2.40.340.10">
    <property type="entry name" value="MoeA, C-terminal, domain IV"/>
    <property type="match status" value="1"/>
</dbReference>
<comment type="pathway">
    <text evidence="5">Cofactor biosynthesis; molybdopterin biosynthesis.</text>
</comment>
<dbReference type="GO" id="GO:0005829">
    <property type="term" value="C:cytosol"/>
    <property type="evidence" value="ECO:0007669"/>
    <property type="project" value="TreeGrafter"/>
</dbReference>
<dbReference type="KEGG" id="ltr:EVS81_03150"/>
<dbReference type="AlphaFoldDB" id="A0A4P6KKJ9"/>
<dbReference type="PANTHER" id="PTHR10192:SF5">
    <property type="entry name" value="GEPHYRIN"/>
    <property type="match status" value="1"/>
</dbReference>
<organism evidence="8 9">
    <name type="scientific">Leucobacter triazinivorans</name>
    <dbReference type="NCBI Taxonomy" id="1784719"/>
    <lineage>
        <taxon>Bacteria</taxon>
        <taxon>Bacillati</taxon>
        <taxon>Actinomycetota</taxon>
        <taxon>Actinomycetes</taxon>
        <taxon>Micrococcales</taxon>
        <taxon>Microbacteriaceae</taxon>
        <taxon>Leucobacter</taxon>
    </lineage>
</organism>
<dbReference type="InterPro" id="IPR036135">
    <property type="entry name" value="MoeA_linker/N_sf"/>
</dbReference>
<keyword evidence="5 8" id="KW-0808">Transferase</keyword>
<comment type="function">
    <text evidence="1 5">Catalyzes the insertion of molybdate into adenylated molybdopterin with the concomitant release of AMP.</text>
</comment>
<evidence type="ECO:0000259" key="7">
    <source>
        <dbReference type="SMART" id="SM00852"/>
    </source>
</evidence>
<accession>A0A4P6KKJ9</accession>
<dbReference type="GO" id="GO:0006777">
    <property type="term" value="P:Mo-molybdopterin cofactor biosynthetic process"/>
    <property type="evidence" value="ECO:0007669"/>
    <property type="project" value="UniProtKB-UniRule"/>
</dbReference>
<keyword evidence="9" id="KW-1185">Reference proteome</keyword>
<reference evidence="8 9" key="1">
    <citation type="submission" date="2019-02" db="EMBL/GenBank/DDBJ databases">
        <authorList>
            <person name="Sun L."/>
            <person name="Pan D."/>
            <person name="Wu X."/>
        </authorList>
    </citation>
    <scope>NUCLEOTIDE SEQUENCE [LARGE SCALE GENOMIC DNA]</scope>
    <source>
        <strain evidence="8 9">JW-1</strain>
    </source>
</reference>
<dbReference type="Pfam" id="PF03453">
    <property type="entry name" value="MoeA_N"/>
    <property type="match status" value="1"/>
</dbReference>
<feature type="region of interest" description="Disordered" evidence="6">
    <location>
        <begin position="345"/>
        <end position="367"/>
    </location>
</feature>
<dbReference type="InterPro" id="IPR001453">
    <property type="entry name" value="MoaB/Mog_dom"/>
</dbReference>
<dbReference type="NCBIfam" id="NF045515">
    <property type="entry name" value="Glp_gephyrin"/>
    <property type="match status" value="1"/>
</dbReference>
<dbReference type="UniPathway" id="UPA00344"/>
<dbReference type="InterPro" id="IPR036425">
    <property type="entry name" value="MoaB/Mog-like_dom_sf"/>
</dbReference>
<dbReference type="Gene3D" id="3.40.980.10">
    <property type="entry name" value="MoaB/Mog-like domain"/>
    <property type="match status" value="1"/>
</dbReference>
<dbReference type="Gene3D" id="2.170.190.11">
    <property type="entry name" value="Molybdopterin biosynthesis moea protein, domain 3"/>
    <property type="match status" value="1"/>
</dbReference>
<name>A0A4P6KKJ9_9MICO</name>
<evidence type="ECO:0000256" key="4">
    <source>
        <dbReference type="ARBA" id="ARBA00047317"/>
    </source>
</evidence>
<keyword evidence="5" id="KW-0501">Molybdenum cofactor biosynthesis</keyword>
<dbReference type="SUPFAM" id="SSF63867">
    <property type="entry name" value="MoeA C-terminal domain-like"/>
    <property type="match status" value="1"/>
</dbReference>
<evidence type="ECO:0000256" key="2">
    <source>
        <dbReference type="ARBA" id="ARBA00010763"/>
    </source>
</evidence>
<sequence>MRRSVEEHRDEVRALLAPVVERLLGAVPERIGIDSPELLGRVTAEAVHARTPLPPFDNSQMDGFAVRAADLAAAGPEHRVALRLGWATAAGDPPGAHAAGTASPIMTGAAMPTGADAVVPVEHALPPRFPSLSRSGDAAPEGTVTFAAPASVGRFVRRAGEDVPQGAELVPAGTRLTPARIGLIAFSGAATVAVRPRPRVLLCSTGDELAPRELALTPGRIHDANSPMLAAALREAGAAVRTVRSGDSAAQLRSALESEADACDLIVTSGGISAGAFEVVRDALAPLGAAFTALAMQPGGPQGLGRLALAGRSVPVICFPGNPVSAFISAEVFLLPTLRGLAGMPEERPREQRDLAHSVESPADKHQVRRGRIEADGRVSLSAPGSHLLGDLAEAELLAHLPRGIAALPENAPVEIWRIDG</sequence>
<feature type="domain" description="MoaB/Mog" evidence="7">
    <location>
        <begin position="201"/>
        <end position="340"/>
    </location>
</feature>
<dbReference type="Pfam" id="PF00994">
    <property type="entry name" value="MoCF_biosynth"/>
    <property type="match status" value="1"/>
</dbReference>
<dbReference type="SUPFAM" id="SSF53218">
    <property type="entry name" value="Molybdenum cofactor biosynthesis proteins"/>
    <property type="match status" value="1"/>
</dbReference>
<evidence type="ECO:0000256" key="5">
    <source>
        <dbReference type="RuleBase" id="RU365090"/>
    </source>
</evidence>
<dbReference type="Gene3D" id="3.90.105.10">
    <property type="entry name" value="Molybdopterin biosynthesis moea protein, domain 2"/>
    <property type="match status" value="1"/>
</dbReference>
<evidence type="ECO:0000256" key="6">
    <source>
        <dbReference type="SAM" id="MobiDB-lite"/>
    </source>
</evidence>
<gene>
    <name evidence="8" type="ORF">EVS81_03150</name>
</gene>
<dbReference type="GO" id="GO:0046872">
    <property type="term" value="F:metal ion binding"/>
    <property type="evidence" value="ECO:0007669"/>
    <property type="project" value="UniProtKB-UniRule"/>
</dbReference>
<dbReference type="InterPro" id="IPR005110">
    <property type="entry name" value="MoeA_linker/N"/>
</dbReference>
<protein>
    <recommendedName>
        <fullName evidence="5">Molybdopterin molybdenumtransferase</fullName>
        <ecNumber evidence="5">2.10.1.1</ecNumber>
    </recommendedName>
</protein>
<dbReference type="OrthoDB" id="9804758at2"/>
<dbReference type="PANTHER" id="PTHR10192">
    <property type="entry name" value="MOLYBDOPTERIN BIOSYNTHESIS PROTEIN"/>
    <property type="match status" value="1"/>
</dbReference>
<comment type="catalytic activity">
    <reaction evidence="4">
        <text>adenylyl-molybdopterin + molybdate = Mo-molybdopterin + AMP + H(+)</text>
        <dbReference type="Rhea" id="RHEA:35047"/>
        <dbReference type="ChEBI" id="CHEBI:15378"/>
        <dbReference type="ChEBI" id="CHEBI:36264"/>
        <dbReference type="ChEBI" id="CHEBI:62727"/>
        <dbReference type="ChEBI" id="CHEBI:71302"/>
        <dbReference type="ChEBI" id="CHEBI:456215"/>
        <dbReference type="EC" id="2.10.1.1"/>
    </reaction>
</comment>
<dbReference type="InterPro" id="IPR038987">
    <property type="entry name" value="MoeA-like"/>
</dbReference>
<evidence type="ECO:0000313" key="9">
    <source>
        <dbReference type="Proteomes" id="UP000289260"/>
    </source>
</evidence>
<dbReference type="CDD" id="cd00887">
    <property type="entry name" value="MoeA"/>
    <property type="match status" value="1"/>
</dbReference>
<dbReference type="GO" id="GO:0061599">
    <property type="term" value="F:molybdopterin molybdotransferase activity"/>
    <property type="evidence" value="ECO:0007669"/>
    <property type="project" value="UniProtKB-UniRule"/>
</dbReference>